<gene>
    <name evidence="3" type="ORF">GQF63_15385</name>
</gene>
<dbReference type="PROSITE" id="PS51257">
    <property type="entry name" value="PROKAR_LIPOPROTEIN"/>
    <property type="match status" value="1"/>
</dbReference>
<feature type="domain" description="BT-3987-like N-terminal" evidence="2">
    <location>
        <begin position="54"/>
        <end position="148"/>
    </location>
</feature>
<name>A0A6N8L304_9SPHI</name>
<keyword evidence="1" id="KW-0732">Signal</keyword>
<dbReference type="OrthoDB" id="948486at2"/>
<proteinExistence type="predicted"/>
<comment type="caution">
    <text evidence="3">The sequence shown here is derived from an EMBL/GenBank/DDBJ whole genome shotgun (WGS) entry which is preliminary data.</text>
</comment>
<evidence type="ECO:0000313" key="3">
    <source>
        <dbReference type="EMBL" id="MVZ63409.1"/>
    </source>
</evidence>
<dbReference type="Gene3D" id="2.60.40.1740">
    <property type="entry name" value="hypothetical protein (bacova_03559)"/>
    <property type="match status" value="2"/>
</dbReference>
<dbReference type="RefSeq" id="WP_160370130.1">
    <property type="nucleotide sequence ID" value="NZ_WSQA01000013.1"/>
</dbReference>
<dbReference type="Pfam" id="PF08522">
    <property type="entry name" value="BT_3987-like_N"/>
    <property type="match status" value="2"/>
</dbReference>
<evidence type="ECO:0000256" key="1">
    <source>
        <dbReference type="SAM" id="SignalP"/>
    </source>
</evidence>
<evidence type="ECO:0000259" key="2">
    <source>
        <dbReference type="Pfam" id="PF08522"/>
    </source>
</evidence>
<feature type="chain" id="PRO_5027074586" evidence="1">
    <location>
        <begin position="23"/>
        <end position="310"/>
    </location>
</feature>
<sequence>MKKVINQYLFLLSMLISINLMSSCEDTMLNNMVDDHVYLLNPGINEAQVFNFEKAIAEVIVVKSGVGQRASKLKLEVVPALLTQYNQANSTAYKELPASVYSLSNSSLDLPTDSYKASFDFVIDVQKFNAEQAKNPDATFVIPCEVTNLNPGIEDSVKMQSFMIPRIVEPYISFTKAGFLTDIINITSKSQDKVYFDNKIEINFPASGDVNYTIQIAKNSAQLINQYNTENGTTYVQLPAEALDLQANGKILKGVNYADYTYQVLKTKLVDAGNKPKYGKYLLPLAIEQVSQGKVHPSNSVVLIPFNYHE</sequence>
<evidence type="ECO:0000313" key="4">
    <source>
        <dbReference type="Proteomes" id="UP000435036"/>
    </source>
</evidence>
<dbReference type="EMBL" id="WSQA01000013">
    <property type="protein sequence ID" value="MVZ63409.1"/>
    <property type="molecule type" value="Genomic_DNA"/>
</dbReference>
<dbReference type="Proteomes" id="UP000435036">
    <property type="component" value="Unassembled WGS sequence"/>
</dbReference>
<reference evidence="3 4" key="1">
    <citation type="submission" date="2019-12" db="EMBL/GenBank/DDBJ databases">
        <authorList>
            <person name="Dong K."/>
        </authorList>
    </citation>
    <scope>NUCLEOTIDE SEQUENCE [LARGE SCALE GENOMIC DNA]</scope>
    <source>
        <strain evidence="3 4">JCM 31225</strain>
    </source>
</reference>
<protein>
    <submittedName>
        <fullName evidence="3">DUF1735 domain-containing protein</fullName>
    </submittedName>
</protein>
<feature type="signal peptide" evidence="1">
    <location>
        <begin position="1"/>
        <end position="22"/>
    </location>
</feature>
<organism evidence="3 4">
    <name type="scientific">Sphingobacterium humi</name>
    <dbReference type="NCBI Taxonomy" id="1796905"/>
    <lineage>
        <taxon>Bacteria</taxon>
        <taxon>Pseudomonadati</taxon>
        <taxon>Bacteroidota</taxon>
        <taxon>Sphingobacteriia</taxon>
        <taxon>Sphingobacteriales</taxon>
        <taxon>Sphingobacteriaceae</taxon>
        <taxon>Sphingobacterium</taxon>
    </lineage>
</organism>
<accession>A0A6N8L304</accession>
<keyword evidence="4" id="KW-1185">Reference proteome</keyword>
<dbReference type="AlphaFoldDB" id="A0A6N8L304"/>
<dbReference type="InterPro" id="IPR013728">
    <property type="entry name" value="BT_3987-like_N"/>
</dbReference>
<feature type="domain" description="BT-3987-like N-terminal" evidence="2">
    <location>
        <begin position="192"/>
        <end position="292"/>
    </location>
</feature>